<accession>A0A1Y2L8P7</accession>
<keyword evidence="2" id="KW-1185">Reference proteome</keyword>
<sequence length="159" mass="17387">MGMLKETLLRVFVGKRGREALKAYGDAQSLQIRDSDMATRTAAEAKKARRIEDRTMAHQEDGMSFDEARAQALAETLTEVSGNPQAATIKALEAADAKIGKKKSKMPAPVDEDRAKLISEALSAIRDKQEDLDKLDPELRAKLTLMAVGAFMGDHSSKQ</sequence>
<evidence type="ECO:0000313" key="2">
    <source>
        <dbReference type="Proteomes" id="UP000193396"/>
    </source>
</evidence>
<dbReference type="OrthoDB" id="7353560at2"/>
<name>A0A1Y2L8P7_9PROT</name>
<dbReference type="AlphaFoldDB" id="A0A1Y2L8P7"/>
<reference evidence="1 2" key="1">
    <citation type="submission" date="2014-03" db="EMBL/GenBank/DDBJ databases">
        <title>The draft genome sequence of Thalassospira alkalitolerans JCM 18968.</title>
        <authorList>
            <person name="Lai Q."/>
            <person name="Shao Z."/>
        </authorList>
    </citation>
    <scope>NUCLEOTIDE SEQUENCE [LARGE SCALE GENOMIC DNA]</scope>
    <source>
        <strain evidence="1 2">JCM 18968</strain>
    </source>
</reference>
<dbReference type="Proteomes" id="UP000193396">
    <property type="component" value="Unassembled WGS sequence"/>
</dbReference>
<dbReference type="EMBL" id="JFKB01000011">
    <property type="protein sequence ID" value="OSQ46714.1"/>
    <property type="molecule type" value="Genomic_DNA"/>
</dbReference>
<organism evidence="1 2">
    <name type="scientific">Thalassospira alkalitolerans</name>
    <dbReference type="NCBI Taxonomy" id="1293890"/>
    <lineage>
        <taxon>Bacteria</taxon>
        <taxon>Pseudomonadati</taxon>
        <taxon>Pseudomonadota</taxon>
        <taxon>Alphaproteobacteria</taxon>
        <taxon>Rhodospirillales</taxon>
        <taxon>Thalassospiraceae</taxon>
        <taxon>Thalassospira</taxon>
    </lineage>
</organism>
<dbReference type="RefSeq" id="WP_085620164.1">
    <property type="nucleotide sequence ID" value="NZ_CAXBPE010000006.1"/>
</dbReference>
<protein>
    <submittedName>
        <fullName evidence="1">Uncharacterized protein</fullName>
    </submittedName>
</protein>
<evidence type="ECO:0000313" key="1">
    <source>
        <dbReference type="EMBL" id="OSQ46714.1"/>
    </source>
</evidence>
<proteinExistence type="predicted"/>
<comment type="caution">
    <text evidence="1">The sequence shown here is derived from an EMBL/GenBank/DDBJ whole genome shotgun (WGS) entry which is preliminary data.</text>
</comment>
<gene>
    <name evidence="1" type="ORF">TALK_16090</name>
</gene>